<evidence type="ECO:0000313" key="3">
    <source>
        <dbReference type="Proteomes" id="UP001598251"/>
    </source>
</evidence>
<proteinExistence type="predicted"/>
<keyword evidence="3" id="KW-1185">Reference proteome</keyword>
<evidence type="ECO:0008006" key="4">
    <source>
        <dbReference type="Google" id="ProtNLM"/>
    </source>
</evidence>
<feature type="region of interest" description="Disordered" evidence="1">
    <location>
        <begin position="18"/>
        <end position="48"/>
    </location>
</feature>
<dbReference type="EMBL" id="JBHXOF010000035">
    <property type="protein sequence ID" value="MFD4217649.1"/>
    <property type="molecule type" value="Genomic_DNA"/>
</dbReference>
<reference evidence="2 3" key="1">
    <citation type="submission" date="2024-09" db="EMBL/GenBank/DDBJ databases">
        <title>The Natural Products Discovery Center: Release of the First 8490 Sequenced Strains for Exploring Actinobacteria Biosynthetic Diversity.</title>
        <authorList>
            <person name="Kalkreuter E."/>
            <person name="Kautsar S.A."/>
            <person name="Yang D."/>
            <person name="Bader C.D."/>
            <person name="Teijaro C.N."/>
            <person name="Fluegel L."/>
            <person name="Davis C.M."/>
            <person name="Simpson J.R."/>
            <person name="Lauterbach L."/>
            <person name="Steele A.D."/>
            <person name="Gui C."/>
            <person name="Meng S."/>
            <person name="Li G."/>
            <person name="Viehrig K."/>
            <person name="Ye F."/>
            <person name="Su P."/>
            <person name="Kiefer A.F."/>
            <person name="Nichols A."/>
            <person name="Cepeda A.J."/>
            <person name="Yan W."/>
            <person name="Fan B."/>
            <person name="Jiang Y."/>
            <person name="Adhikari A."/>
            <person name="Zheng C.-J."/>
            <person name="Schuster L."/>
            <person name="Cowan T.M."/>
            <person name="Smanski M.J."/>
            <person name="Chevrette M.G."/>
            <person name="De Carvalho L.P.S."/>
            <person name="Shen B."/>
        </authorList>
    </citation>
    <scope>NUCLEOTIDE SEQUENCE [LARGE SCALE GENOMIC DNA]</scope>
    <source>
        <strain evidence="2 3">NPDC058546</strain>
    </source>
</reference>
<comment type="caution">
    <text evidence="2">The sequence shown here is derived from an EMBL/GenBank/DDBJ whole genome shotgun (WGS) entry which is preliminary data.</text>
</comment>
<dbReference type="Proteomes" id="UP001598251">
    <property type="component" value="Unassembled WGS sequence"/>
</dbReference>
<evidence type="ECO:0000313" key="2">
    <source>
        <dbReference type="EMBL" id="MFD4217649.1"/>
    </source>
</evidence>
<organism evidence="2 3">
    <name type="scientific">Streptomyces sindenensis</name>
    <dbReference type="NCBI Taxonomy" id="67363"/>
    <lineage>
        <taxon>Bacteria</taxon>
        <taxon>Bacillati</taxon>
        <taxon>Actinomycetota</taxon>
        <taxon>Actinomycetes</taxon>
        <taxon>Kitasatosporales</taxon>
        <taxon>Streptomycetaceae</taxon>
        <taxon>Streptomyces</taxon>
    </lineage>
</organism>
<sequence>MVLVLVAALVVIAVRGDDSGNNKSPAATPTESPTAGPGPAPVQTLPPDEGDYVAPAKYVALPDGADRVGELPVKFPHTPEGAAAMAVASSRNAWSFDPAKLKAGILAYSAAKYRDAMAASAGDGATGNREFAGVPATGAIPPGAALNAWPIGVKWAAKGSDTVNVMVLLRVTSVPKEGAEPKTTLVVVPARAVWESGDWKGDPTDPMPLPDPVDIGTPKFNEDGWMAIQEGNRL</sequence>
<name>A0ABW6EQU9_9ACTN</name>
<feature type="compositionally biased region" description="Polar residues" evidence="1">
    <location>
        <begin position="21"/>
        <end position="33"/>
    </location>
</feature>
<evidence type="ECO:0000256" key="1">
    <source>
        <dbReference type="SAM" id="MobiDB-lite"/>
    </source>
</evidence>
<protein>
    <recommendedName>
        <fullName evidence="4">Secreted protein</fullName>
    </recommendedName>
</protein>
<dbReference type="RefSeq" id="WP_351460980.1">
    <property type="nucleotide sequence ID" value="NZ_JBHXOF010000035.1"/>
</dbReference>
<accession>A0ABW6EQU9</accession>
<gene>
    <name evidence="2" type="ORF">ACFWSS_32765</name>
</gene>